<feature type="signal peptide" evidence="1">
    <location>
        <begin position="1"/>
        <end position="22"/>
    </location>
</feature>
<gene>
    <name evidence="2" type="ORF">CPELLU_LOCUS4501</name>
</gene>
<dbReference type="EMBL" id="CAJVQA010002383">
    <property type="protein sequence ID" value="CAG8545532.1"/>
    <property type="molecule type" value="Genomic_DNA"/>
</dbReference>
<name>A0A9N9FNK6_9GLOM</name>
<evidence type="ECO:0000313" key="2">
    <source>
        <dbReference type="EMBL" id="CAG8545532.1"/>
    </source>
</evidence>
<organism evidence="2 3">
    <name type="scientific">Cetraspora pellucida</name>
    <dbReference type="NCBI Taxonomy" id="1433469"/>
    <lineage>
        <taxon>Eukaryota</taxon>
        <taxon>Fungi</taxon>
        <taxon>Fungi incertae sedis</taxon>
        <taxon>Mucoromycota</taxon>
        <taxon>Glomeromycotina</taxon>
        <taxon>Glomeromycetes</taxon>
        <taxon>Diversisporales</taxon>
        <taxon>Gigasporaceae</taxon>
        <taxon>Cetraspora</taxon>
    </lineage>
</organism>
<keyword evidence="1" id="KW-0732">Signal</keyword>
<dbReference type="Proteomes" id="UP000789759">
    <property type="component" value="Unassembled WGS sequence"/>
</dbReference>
<evidence type="ECO:0000256" key="1">
    <source>
        <dbReference type="SAM" id="SignalP"/>
    </source>
</evidence>
<sequence>MTRQFIFIILSVLLLSSIITEAGPVAYMSCQSACNAGWVKCYAVMGLVAGTITGGIGAPAGAITCNVAQAACMASCAVLLLAPTL</sequence>
<accession>A0A9N9FNK6</accession>
<proteinExistence type="predicted"/>
<feature type="chain" id="PRO_5040305921" evidence="1">
    <location>
        <begin position="23"/>
        <end position="85"/>
    </location>
</feature>
<comment type="caution">
    <text evidence="2">The sequence shown here is derived from an EMBL/GenBank/DDBJ whole genome shotgun (WGS) entry which is preliminary data.</text>
</comment>
<reference evidence="2" key="1">
    <citation type="submission" date="2021-06" db="EMBL/GenBank/DDBJ databases">
        <authorList>
            <person name="Kallberg Y."/>
            <person name="Tangrot J."/>
            <person name="Rosling A."/>
        </authorList>
    </citation>
    <scope>NUCLEOTIDE SEQUENCE</scope>
    <source>
        <strain evidence="2">FL966</strain>
    </source>
</reference>
<keyword evidence="3" id="KW-1185">Reference proteome</keyword>
<evidence type="ECO:0000313" key="3">
    <source>
        <dbReference type="Proteomes" id="UP000789759"/>
    </source>
</evidence>
<dbReference type="AlphaFoldDB" id="A0A9N9FNK6"/>
<dbReference type="PANTHER" id="PTHR37475:SF1">
    <property type="entry name" value="ZYGOTE-SPECIFIC PROTEIN"/>
    <property type="match status" value="1"/>
</dbReference>
<protein>
    <submittedName>
        <fullName evidence="2">13786_t:CDS:1</fullName>
    </submittedName>
</protein>
<dbReference type="PANTHER" id="PTHR37475">
    <property type="entry name" value="ZYGOTE-SPECIFIC CLASS V COPY B GENE PROTEIN"/>
    <property type="match status" value="1"/>
</dbReference>